<gene>
    <name evidence="1" type="ORF">HND93_18520</name>
</gene>
<accession>A0ABX2TEX0</accession>
<dbReference type="EMBL" id="JABFDB010000013">
    <property type="protein sequence ID" value="NYZ21713.1"/>
    <property type="molecule type" value="Genomic_DNA"/>
</dbReference>
<dbReference type="RefSeq" id="WP_180283491.1">
    <property type="nucleotide sequence ID" value="NZ_JABFDB010000013.1"/>
</dbReference>
<proteinExistence type="predicted"/>
<evidence type="ECO:0000313" key="2">
    <source>
        <dbReference type="Proteomes" id="UP000584642"/>
    </source>
</evidence>
<organism evidence="1 2">
    <name type="scientific">Azospirillum oleiclasticum</name>
    <dbReference type="NCBI Taxonomy" id="2735135"/>
    <lineage>
        <taxon>Bacteria</taxon>
        <taxon>Pseudomonadati</taxon>
        <taxon>Pseudomonadota</taxon>
        <taxon>Alphaproteobacteria</taxon>
        <taxon>Rhodospirillales</taxon>
        <taxon>Azospirillaceae</taxon>
        <taxon>Azospirillum</taxon>
    </lineage>
</organism>
<evidence type="ECO:0000313" key="1">
    <source>
        <dbReference type="EMBL" id="NYZ21713.1"/>
    </source>
</evidence>
<name>A0ABX2TEX0_9PROT</name>
<dbReference type="Proteomes" id="UP000584642">
    <property type="component" value="Unassembled WGS sequence"/>
</dbReference>
<comment type="caution">
    <text evidence="1">The sequence shown here is derived from an EMBL/GenBank/DDBJ whole genome shotgun (WGS) entry which is preliminary data.</text>
</comment>
<sequence length="254" mass="28372">MALVSDLVEAIAAVEDLPLPTVQMVARHLREAGLLSTGARGRNAPAATVTDAANLLIAVNANGCIVKDAPTTVLEYRGLMLHVSDGPLLYRWKAEGNMQTRVDAEFEAVGFLREINLPFGAALESIVEGFVNSEVPDLFNWLAHDLWEKPFRERAVEQFGDDEEKIAQWVANACKSYIGDVLGLRLEFFRPRQNVMLKIEYNDAGNQKTLMEARFIQNVNRSMEGHYRQSSGDRYEQTTIGYKTLLKIGEVLKS</sequence>
<keyword evidence="2" id="KW-1185">Reference proteome</keyword>
<reference evidence="1 2" key="1">
    <citation type="submission" date="2020-05" db="EMBL/GenBank/DDBJ databases">
        <title>Azospirillum oleiclasticum sp. nov, a nitrogen-fixing and heavy crude oil-emulsifying bacterium isolated from the crude oil of Yumen Oilfield.</title>
        <authorList>
            <person name="Wu D."/>
            <person name="Cai M."/>
            <person name="Zhang X."/>
        </authorList>
    </citation>
    <scope>NUCLEOTIDE SEQUENCE [LARGE SCALE GENOMIC DNA]</scope>
    <source>
        <strain evidence="1 2">ROY-1-1-2</strain>
    </source>
</reference>
<protein>
    <submittedName>
        <fullName evidence="1">Uncharacterized protein</fullName>
    </submittedName>
</protein>